<evidence type="ECO:0008006" key="5">
    <source>
        <dbReference type="Google" id="ProtNLM"/>
    </source>
</evidence>
<dbReference type="EMBL" id="CAJNOL010004017">
    <property type="protein sequence ID" value="CAF1579155.1"/>
    <property type="molecule type" value="Genomic_DNA"/>
</dbReference>
<organism evidence="3 4">
    <name type="scientific">Rotaria sordida</name>
    <dbReference type="NCBI Taxonomy" id="392033"/>
    <lineage>
        <taxon>Eukaryota</taxon>
        <taxon>Metazoa</taxon>
        <taxon>Spiralia</taxon>
        <taxon>Gnathifera</taxon>
        <taxon>Rotifera</taxon>
        <taxon>Eurotatoria</taxon>
        <taxon>Bdelloidea</taxon>
        <taxon>Philodinida</taxon>
        <taxon>Philodinidae</taxon>
        <taxon>Rotaria</taxon>
    </lineage>
</organism>
<dbReference type="Proteomes" id="UP000663870">
    <property type="component" value="Unassembled WGS sequence"/>
</dbReference>
<evidence type="ECO:0000313" key="3">
    <source>
        <dbReference type="EMBL" id="CAF1579155.1"/>
    </source>
</evidence>
<feature type="compositionally biased region" description="Polar residues" evidence="1">
    <location>
        <begin position="68"/>
        <end position="77"/>
    </location>
</feature>
<proteinExistence type="predicted"/>
<gene>
    <name evidence="3" type="ORF">JXQ802_LOCUS46026</name>
    <name evidence="2" type="ORF">PYM288_LOCUS30305</name>
</gene>
<name>A0A815Z3K3_9BILA</name>
<evidence type="ECO:0000313" key="2">
    <source>
        <dbReference type="EMBL" id="CAF1308821.1"/>
    </source>
</evidence>
<dbReference type="SUPFAM" id="SSF46689">
    <property type="entry name" value="Homeodomain-like"/>
    <property type="match status" value="1"/>
</dbReference>
<accession>A0A815Z3K3</accession>
<dbReference type="Pfam" id="PF13551">
    <property type="entry name" value="HTH_29"/>
    <property type="match status" value="1"/>
</dbReference>
<comment type="caution">
    <text evidence="3">The sequence shown here is derived from an EMBL/GenBank/DDBJ whole genome shotgun (WGS) entry which is preliminary data.</text>
</comment>
<dbReference type="AlphaFoldDB" id="A0A815Z3K3"/>
<evidence type="ECO:0000256" key="1">
    <source>
        <dbReference type="SAM" id="MobiDB-lite"/>
    </source>
</evidence>
<feature type="non-terminal residue" evidence="3">
    <location>
        <position position="77"/>
    </location>
</feature>
<evidence type="ECO:0000313" key="4">
    <source>
        <dbReference type="Proteomes" id="UP000663870"/>
    </source>
</evidence>
<protein>
    <recommendedName>
        <fullName evidence="5">Transposase</fullName>
    </recommendedName>
</protein>
<sequence>MLQQAKMRHLTQEKCLLVVKEAQKSNKKLSTIACIVSCDRRTVSRVLARFHETGLLADQERPGRPTALTDSQQKLLD</sequence>
<dbReference type="Proteomes" id="UP000663854">
    <property type="component" value="Unassembled WGS sequence"/>
</dbReference>
<dbReference type="InterPro" id="IPR009057">
    <property type="entry name" value="Homeodomain-like_sf"/>
</dbReference>
<feature type="region of interest" description="Disordered" evidence="1">
    <location>
        <begin position="58"/>
        <end position="77"/>
    </location>
</feature>
<keyword evidence="4" id="KW-1185">Reference proteome</keyword>
<reference evidence="3" key="1">
    <citation type="submission" date="2021-02" db="EMBL/GenBank/DDBJ databases">
        <authorList>
            <person name="Nowell W R."/>
        </authorList>
    </citation>
    <scope>NUCLEOTIDE SEQUENCE</scope>
</reference>
<dbReference type="EMBL" id="CAJNOH010002757">
    <property type="protein sequence ID" value="CAF1308821.1"/>
    <property type="molecule type" value="Genomic_DNA"/>
</dbReference>
<feature type="non-terminal residue" evidence="3">
    <location>
        <position position="1"/>
    </location>
</feature>